<sequence>MLGSSRSVLSWPEARSLPRLSRRLDSLDSEADVAESGSLLAVLYEDVVVEQVVEQVVKNRDLDQESEICEDEMESCPACGQEGHADASDERCEKYSDQAGRATKRRRLEASAPEPGPEESVAARENGDDAQNGANDNPKRCVSAGIVWEMMPEAPKLRVILPSEAEAIEREANQHVTSVMQKLDVIWPEATLGLDSSVSVLDAFFYVIGNARTQIFEWTRKRMISAQAAKPPEEWELLSLMAMMFWLHLSGTSAENAFRALEGVCVVSRRSGVDAILSLDRFAELQYYLSAFDHEHPMSNSTDPYEALELSLSQFMMRRLDFGKHCVALSKGMPSTLGLCSPRGQGSDVTNDENLTMSCYDAVFPIHLFSVHSLGRARPEDLLIRALRQMKNSRLLETLSDVRVSFEAEGSGTESLLRCAIMGCGVVAKANADTASFPAFLIPACQSGDSCVATARLENFKVKSLSHVSFEARAVAIRSPMQKHGGSDVECYIALEQQQQQTADLSEDVAGLSTTAKRGSQLKAFNELLVADPERPERGSAVLFAEDYHIPEWTSGPHVLSIKDVGNADKTEVPARSQRWSAYSDEYEWSSQLHDAETSVRELPAGGEPDLRNALETGALAADEVVTTLTLEKIVRQRLEPITKVGYHGLHFNLMQAFILTEDTAGFCTHALPLQLQNLVRSQKESALEPSEEVIADHFVDQWIRRPKSRAPREALELVQNLPFVEAAFLPGLLHLEGQPAIGTAPSAICVVHGPGHLTRLRTNRILCPVEIFMCTLDAAEMAAEAAAAKNGAYVECTAGSKRWFELIPAPFRPRLFHAAAVLGTSCVLFCAASRGTVTYAVLVRISLDLRTQWMARQEEMAERFAKWAWMSVVGQEDAAARAADVPGVFKGSARVGILSKLRVWQALQRRCKEIGPVAPLDSLRSFAECAYASSRRGKTSFDRFVSQLRAQVPEDVSWESTVVTSKLLATVANSAVLWHANQAWRDEKLEGVYKFLYGDMGVACADFVEQLSLQLLSRAASLREDRGLDAGQGASNNAHGGTTSGTLLNSSYGASMGMGPVQMYEVTPTPALSADTHAKLRFPDKKRGVIEMANNPQVRQLRLSANMHEEQTLAKARRCVVCGEAARKHCEFCNVVLHKQIKYSTKQRISCWTQWHSSYSIKRGELEKKPRSLRNDVSEARVRLHPADKHAGPSSLVAPSPPPPFSSSSSS</sequence>
<organism evidence="2 3">
    <name type="scientific">Hondaea fermentalgiana</name>
    <dbReference type="NCBI Taxonomy" id="2315210"/>
    <lineage>
        <taxon>Eukaryota</taxon>
        <taxon>Sar</taxon>
        <taxon>Stramenopiles</taxon>
        <taxon>Bigyra</taxon>
        <taxon>Labyrinthulomycetes</taxon>
        <taxon>Thraustochytrida</taxon>
        <taxon>Thraustochytriidae</taxon>
        <taxon>Hondaea</taxon>
    </lineage>
</organism>
<feature type="compositionally biased region" description="Basic and acidic residues" evidence="1">
    <location>
        <begin position="83"/>
        <end position="96"/>
    </location>
</feature>
<feature type="region of interest" description="Disordered" evidence="1">
    <location>
        <begin position="1167"/>
        <end position="1212"/>
    </location>
</feature>
<feature type="region of interest" description="Disordered" evidence="1">
    <location>
        <begin position="77"/>
        <end position="138"/>
    </location>
</feature>
<dbReference type="InParanoid" id="A0A2R5G501"/>
<gene>
    <name evidence="2" type="ORF">FCC1311_023262</name>
</gene>
<evidence type="ECO:0000313" key="2">
    <source>
        <dbReference type="EMBL" id="GBG26106.1"/>
    </source>
</evidence>
<name>A0A2R5G501_9STRA</name>
<comment type="caution">
    <text evidence="2">The sequence shown here is derived from an EMBL/GenBank/DDBJ whole genome shotgun (WGS) entry which is preliminary data.</text>
</comment>
<reference evidence="2 3" key="1">
    <citation type="submission" date="2017-12" db="EMBL/GenBank/DDBJ databases">
        <title>Sequencing, de novo assembly and annotation of complete genome of a new Thraustochytrid species, strain FCC1311.</title>
        <authorList>
            <person name="Sedici K."/>
            <person name="Godart F."/>
            <person name="Aiese Cigliano R."/>
            <person name="Sanseverino W."/>
            <person name="Barakat M."/>
            <person name="Ortet P."/>
            <person name="Marechal E."/>
            <person name="Cagnac O."/>
            <person name="Amato A."/>
        </authorList>
    </citation>
    <scope>NUCLEOTIDE SEQUENCE [LARGE SCALE GENOMIC DNA]</scope>
</reference>
<feature type="compositionally biased region" description="Basic and acidic residues" evidence="1">
    <location>
        <begin position="1167"/>
        <end position="1192"/>
    </location>
</feature>
<dbReference type="Proteomes" id="UP000241890">
    <property type="component" value="Unassembled WGS sequence"/>
</dbReference>
<proteinExistence type="predicted"/>
<evidence type="ECO:0000313" key="3">
    <source>
        <dbReference type="Proteomes" id="UP000241890"/>
    </source>
</evidence>
<evidence type="ECO:0000256" key="1">
    <source>
        <dbReference type="SAM" id="MobiDB-lite"/>
    </source>
</evidence>
<keyword evidence="3" id="KW-1185">Reference proteome</keyword>
<dbReference type="EMBL" id="BEYU01000019">
    <property type="protein sequence ID" value="GBG26106.1"/>
    <property type="molecule type" value="Genomic_DNA"/>
</dbReference>
<accession>A0A2R5G501</accession>
<dbReference type="AlphaFoldDB" id="A0A2R5G501"/>
<protein>
    <submittedName>
        <fullName evidence="2">Uncharacterized protein</fullName>
    </submittedName>
</protein>